<comment type="caution">
    <text evidence="8">The sequence shown here is derived from an EMBL/GenBank/DDBJ whole genome shotgun (WGS) entry which is preliminary data.</text>
</comment>
<dbReference type="NCBIfam" id="NF008907">
    <property type="entry name" value="PRK12270.1"/>
    <property type="match status" value="1"/>
</dbReference>
<dbReference type="InterPro" id="IPR011603">
    <property type="entry name" value="2oxoglutarate_DH_E1"/>
</dbReference>
<dbReference type="NCBIfam" id="TIGR00239">
    <property type="entry name" value="2oxo_dh_E1"/>
    <property type="match status" value="1"/>
</dbReference>
<comment type="catalytic activity">
    <reaction evidence="5 6">
        <text>N(6)-[(R)-lipoyl]-L-lysyl-[protein] + 2-oxoglutarate + H(+) = N(6)-[(R)-S(8)-succinyldihydrolipoyl]-L-lysyl-[protein] + CO2</text>
        <dbReference type="Rhea" id="RHEA:12188"/>
        <dbReference type="Rhea" id="RHEA-COMP:10474"/>
        <dbReference type="Rhea" id="RHEA-COMP:20092"/>
        <dbReference type="ChEBI" id="CHEBI:15378"/>
        <dbReference type="ChEBI" id="CHEBI:16526"/>
        <dbReference type="ChEBI" id="CHEBI:16810"/>
        <dbReference type="ChEBI" id="CHEBI:83099"/>
        <dbReference type="ChEBI" id="CHEBI:83120"/>
        <dbReference type="EC" id="1.2.4.2"/>
    </reaction>
</comment>
<dbReference type="GO" id="GO:0006099">
    <property type="term" value="P:tricarboxylic acid cycle"/>
    <property type="evidence" value="ECO:0007669"/>
    <property type="project" value="TreeGrafter"/>
</dbReference>
<evidence type="ECO:0000313" key="9">
    <source>
        <dbReference type="Proteomes" id="UP000239663"/>
    </source>
</evidence>
<feature type="domain" description="Transketolase-like pyrimidine-binding" evidence="7">
    <location>
        <begin position="583"/>
        <end position="779"/>
    </location>
</feature>
<keyword evidence="9" id="KW-1185">Reference proteome</keyword>
<dbReference type="GO" id="GO:0045252">
    <property type="term" value="C:oxoglutarate dehydrogenase complex"/>
    <property type="evidence" value="ECO:0007669"/>
    <property type="project" value="TreeGrafter"/>
</dbReference>
<dbReference type="EMBL" id="PKOZ01000005">
    <property type="protein sequence ID" value="PQD95260.1"/>
    <property type="molecule type" value="Genomic_DNA"/>
</dbReference>
<organism evidence="8 9">
    <name type="scientific">Pradoshia eiseniae</name>
    <dbReference type="NCBI Taxonomy" id="2064768"/>
    <lineage>
        <taxon>Bacteria</taxon>
        <taxon>Bacillati</taxon>
        <taxon>Bacillota</taxon>
        <taxon>Bacilli</taxon>
        <taxon>Bacillales</taxon>
        <taxon>Bacillaceae</taxon>
        <taxon>Pradoshia</taxon>
    </lineage>
</organism>
<protein>
    <recommendedName>
        <fullName evidence="6">2-oxoglutarate dehydrogenase E1 component</fullName>
        <ecNumber evidence="6">1.2.4.2</ecNumber>
    </recommendedName>
    <alternativeName>
        <fullName evidence="6">Alpha-ketoglutarate dehydrogenase</fullName>
    </alternativeName>
</protein>
<evidence type="ECO:0000256" key="6">
    <source>
        <dbReference type="HAMAP-Rule" id="MF_01169"/>
    </source>
</evidence>
<keyword evidence="3 6" id="KW-0786">Thiamine pyrophosphate</keyword>
<comment type="subunit">
    <text evidence="6">Homodimer. Part of the 2-oxoglutarate dehydrogenase (OGDH) complex composed of E1 (2-oxoglutarate dehydrogenase), E2 (dihydrolipoamide succinyltransferase) and E3 (dihydrolipoamide dehydrogenase); the complex contains multiple copies of the three enzymatic components (E1, E2 and E3).</text>
</comment>
<dbReference type="InterPro" id="IPR029061">
    <property type="entry name" value="THDP-binding"/>
</dbReference>
<accession>A0A2S7MZS5</accession>
<comment type="similarity">
    <text evidence="6">Belongs to the alpha-ketoglutarate dehydrogenase family.</text>
</comment>
<dbReference type="InterPro" id="IPR023784">
    <property type="entry name" value="2oxoglutarate_DH_E1_bac"/>
</dbReference>
<proteinExistence type="inferred from homology"/>
<dbReference type="AlphaFoldDB" id="A0A2S7MZS5"/>
<dbReference type="GO" id="GO:0030976">
    <property type="term" value="F:thiamine pyrophosphate binding"/>
    <property type="evidence" value="ECO:0007669"/>
    <property type="project" value="UniProtKB-UniRule"/>
</dbReference>
<dbReference type="FunFam" id="3.40.50.970:FF:000036">
    <property type="entry name" value="2-oxoglutarate dehydrogenase E1 component"/>
    <property type="match status" value="1"/>
</dbReference>
<dbReference type="InterPro" id="IPR005475">
    <property type="entry name" value="Transketolase-like_Pyr-bd"/>
</dbReference>
<dbReference type="Gene3D" id="3.40.50.970">
    <property type="match status" value="1"/>
</dbReference>
<dbReference type="Gene3D" id="3.40.50.12470">
    <property type="match status" value="1"/>
</dbReference>
<dbReference type="PANTHER" id="PTHR23152">
    <property type="entry name" value="2-OXOGLUTARATE DEHYDROGENASE"/>
    <property type="match status" value="1"/>
</dbReference>
<dbReference type="InterPro" id="IPR042179">
    <property type="entry name" value="KGD_C_sf"/>
</dbReference>
<dbReference type="InterPro" id="IPR031717">
    <property type="entry name" value="ODO-1/KGD_C"/>
</dbReference>
<keyword evidence="4 6" id="KW-0324">Glycolysis</keyword>
<name>A0A2S7MZS5_9BACI</name>
<comment type="cofactor">
    <cofactor evidence="1 6">
        <name>thiamine diphosphate</name>
        <dbReference type="ChEBI" id="CHEBI:58937"/>
    </cofactor>
</comment>
<dbReference type="InterPro" id="IPR001017">
    <property type="entry name" value="DH_E1"/>
</dbReference>
<sequence length="937" mass="105701">MKSRSTQTPWEEFHGPNLGYLYEQYERYLSDKNLVDESFRGLFDQWGSPHLTSAEAGSPGLSPNEWMKRVSKLLAVLGMAANIRKKGHLEADINPIERRKHVGIGDMKTYGVTEEDVRGVPAEFISPVLKETCTDGLSAISYLKELYMNKIGYEIEHINDEERKWFERQIEQGYVDGAIRLIDKKRLLEQLAAAEGFERFIHKTYVGQKRFSVEGLETLVPAVEELVRLSAKGEIDHVAIAMAHRGRLNMLAHVLDKPYESIFSQFQHSAYPGNKPALSTTGDVKYHMGSVTEKNYDGKRITVTLGNNPSHLEIANSVVEGYARAAQEDRSKNGFPEQDFNKALCILVHGDAAFPGQGCVAETFNFSQTAAYHTGGTIHIIANNNIGFTAETSESRSTEYASDLAKGFDVPIIHVNADDPEACLAIMGLAFRYRQEFNRDIVIDLIGYRRLGHNEMDEPMATNPVMYKKVRNHPTITAVYQKQAEESGVLSAEEAANIEERVAANFQLAYDRVSKEQEEIPSIEEMMNAAPANRLKEDTAVDRLTLSQLNGELLDWPEDFQAFKKVQKILERRREVFENKGKVDWGHAEALAFASILHDGMPIRITGEDTERGTFSHRNLVLSDERNGTKYCPLHEMESAKASFAIHNSVLSEEAVLGFEYGYSVFSKETLVFWEAQFGDFANGAQVLFDQFISSGEAKWGQKSGLVVLLPHGFEGQGPEHSSARLERFLQLCAESNMTVANLSTAAQYFHLLRRQAVMLQRDEARPLILMTPKSLLRNQAAACYIEEFTNGEFQPVIEQPGLGTIPEKVERIVFCTGRIAVELADHVNGQSPMDWLDIIRVEELYPFPQKDIMKLLNRYKNLKEVIWVQEEPKNMGAYRYMEPHLAKIIPFHLSVSYIGRPEMASPAEGDSLVHKKEQQQIINQVFSRKQAGSMVQ</sequence>
<dbReference type="Pfam" id="PF02779">
    <property type="entry name" value="Transket_pyr"/>
    <property type="match status" value="1"/>
</dbReference>
<dbReference type="RefSeq" id="WP_104849519.1">
    <property type="nucleotide sequence ID" value="NZ_PKOZ01000005.1"/>
</dbReference>
<dbReference type="GO" id="GO:0005829">
    <property type="term" value="C:cytosol"/>
    <property type="evidence" value="ECO:0007669"/>
    <property type="project" value="TreeGrafter"/>
</dbReference>
<dbReference type="PIRSF" id="PIRSF000157">
    <property type="entry name" value="Oxoglu_dh_E1"/>
    <property type="match status" value="1"/>
</dbReference>
<dbReference type="Pfam" id="PF16870">
    <property type="entry name" value="OxoGdeHyase_C"/>
    <property type="match status" value="1"/>
</dbReference>
<evidence type="ECO:0000256" key="3">
    <source>
        <dbReference type="ARBA" id="ARBA00023052"/>
    </source>
</evidence>
<dbReference type="NCBIfam" id="NF006914">
    <property type="entry name" value="PRK09404.1"/>
    <property type="match status" value="1"/>
</dbReference>
<keyword evidence="2 6" id="KW-0560">Oxidoreductase</keyword>
<dbReference type="HAMAP" id="MF_01169">
    <property type="entry name" value="SucA_OdhA"/>
    <property type="match status" value="1"/>
</dbReference>
<dbReference type="GO" id="GO:0004591">
    <property type="term" value="F:oxoglutarate dehydrogenase (succinyl-transferring) activity"/>
    <property type="evidence" value="ECO:0007669"/>
    <property type="project" value="UniProtKB-UniRule"/>
</dbReference>
<evidence type="ECO:0000256" key="5">
    <source>
        <dbReference type="ARBA" id="ARBA00051911"/>
    </source>
</evidence>
<dbReference type="CDD" id="cd02016">
    <property type="entry name" value="TPP_E1_OGDC_like"/>
    <property type="match status" value="1"/>
</dbReference>
<gene>
    <name evidence="6" type="primary">odhA</name>
    <name evidence="8" type="ORF">CYL18_10805</name>
</gene>
<evidence type="ECO:0000313" key="8">
    <source>
        <dbReference type="EMBL" id="PQD95260.1"/>
    </source>
</evidence>
<evidence type="ECO:0000256" key="2">
    <source>
        <dbReference type="ARBA" id="ARBA00023002"/>
    </source>
</evidence>
<comment type="function">
    <text evidence="6">E1 component of the 2-oxoglutarate dehydrogenase (OGDH) complex which catalyzes the decarboxylation of 2-oxoglutarate, the first step in the conversion of 2-oxoglutarate to succinyl-CoA and CO(2).</text>
</comment>
<evidence type="ECO:0000259" key="7">
    <source>
        <dbReference type="SMART" id="SM00861"/>
    </source>
</evidence>
<dbReference type="Proteomes" id="UP000239663">
    <property type="component" value="Unassembled WGS sequence"/>
</dbReference>
<dbReference type="SUPFAM" id="SSF52518">
    <property type="entry name" value="Thiamin diphosphate-binding fold (THDP-binding)"/>
    <property type="match status" value="2"/>
</dbReference>
<evidence type="ECO:0000256" key="1">
    <source>
        <dbReference type="ARBA" id="ARBA00001964"/>
    </source>
</evidence>
<dbReference type="SMART" id="SM00861">
    <property type="entry name" value="Transket_pyr"/>
    <property type="match status" value="1"/>
</dbReference>
<dbReference type="Gene3D" id="3.40.50.11610">
    <property type="entry name" value="Multifunctional 2-oxoglutarate metabolism enzyme, C-terminal domain"/>
    <property type="match status" value="1"/>
</dbReference>
<reference evidence="8 9" key="1">
    <citation type="submission" date="2017-12" db="EMBL/GenBank/DDBJ databases">
        <title>Taxonomic description and draft genome of Pradoshia cofamensis Gen. nov., sp. nov., a thermotolerant bacillale isolated from anterior gut of earthworm Eisenia fetida.</title>
        <authorList>
            <person name="Saha T."/>
            <person name="Chakraborty R."/>
        </authorList>
    </citation>
    <scope>NUCLEOTIDE SEQUENCE [LARGE SCALE GENOMIC DNA]</scope>
    <source>
        <strain evidence="8 9">EAG3</strain>
    </source>
</reference>
<dbReference type="OrthoDB" id="9759785at2"/>
<dbReference type="PANTHER" id="PTHR23152:SF4">
    <property type="entry name" value="2-OXOADIPATE DEHYDROGENASE COMPLEX COMPONENT E1"/>
    <property type="match status" value="1"/>
</dbReference>
<evidence type="ECO:0000256" key="4">
    <source>
        <dbReference type="ARBA" id="ARBA00023152"/>
    </source>
</evidence>
<dbReference type="EC" id="1.2.4.2" evidence="6"/>
<dbReference type="GO" id="GO:0006096">
    <property type="term" value="P:glycolytic process"/>
    <property type="evidence" value="ECO:0007669"/>
    <property type="project" value="UniProtKB-UniRule"/>
</dbReference>
<dbReference type="Pfam" id="PF00676">
    <property type="entry name" value="E1_dh"/>
    <property type="match status" value="1"/>
</dbReference>